<dbReference type="AlphaFoldDB" id="A2BN44"/>
<accession>A2BN44</accession>
<evidence type="ECO:0000313" key="2">
    <source>
        <dbReference type="EMBL" id="ABM81405.1"/>
    </source>
</evidence>
<reference evidence="2 3" key="1">
    <citation type="journal article" date="2007" name="Archaea">
        <title>The genome of Hyperthermus butylicus: a sulfur-reducing, peptide fermenting, neutrophilic Crenarchaeote growing up to 108 degrees C.</title>
        <authorList>
            <person name="Brugger K."/>
            <person name="Chen L."/>
            <person name="Stark M."/>
            <person name="Zibat A."/>
            <person name="Redder P."/>
            <person name="Ruepp A."/>
            <person name="Awayez M."/>
            <person name="She Q."/>
            <person name="Garrett R.A."/>
            <person name="Klenk H.P."/>
        </authorList>
    </citation>
    <scope>NUCLEOTIDE SEQUENCE [LARGE SCALE GENOMIC DNA]</scope>
    <source>
        <strain evidence="3">DSM 5456 / JCM 9403 / PLM1-5</strain>
    </source>
</reference>
<dbReference type="Proteomes" id="UP000002593">
    <property type="component" value="Chromosome"/>
</dbReference>
<dbReference type="eggNOG" id="arCOG01430">
    <property type="taxonomic scope" value="Archaea"/>
</dbReference>
<dbReference type="InterPro" id="IPR036052">
    <property type="entry name" value="TrpB-like_PALP_sf"/>
</dbReference>
<proteinExistence type="predicted"/>
<dbReference type="HOGENOM" id="CLU_021018_1_1_2"/>
<keyword evidence="3" id="KW-1185">Reference proteome</keyword>
<sequence length="406" mass="45431">MVVIGYKIVDIKSITPLKPVELQDVLDTITALLSAGNVYRTIAVDASYRVAEEDSNMLYWALNYIGVKRVPISYSTPINITISLEELGFYDDINPEPLRVFKSSLELLYRNWPTPLVRLESLSTDGYRVWAKLEWYNPYSMSVKDRIGWYMIVRALETGWRGREVYETTSTNTGMALAAMGAIHGFRVKLWIPKTIQKASDVLLKALGAEVIRTDKQLTVDLIEDVKTEAKRSNALHVDQFNNDANFLVHLKYTAKELELQLKHAGVKPKGIIGGLGTSGHLAALTLYFRSRMSGIRVYGVQPARGEVIPGIRRIETGMKWVHWAKPDNIVEVKRCEAIEALLRVARRDGILPGLSSGAVAAAFLKLLEKGEIEPGDYILIFPDNGFKYVEQLSEYFAGKGGDCSS</sequence>
<organism evidence="2 3">
    <name type="scientific">Hyperthermus butylicus (strain DSM 5456 / JCM 9403 / PLM1-5)</name>
    <dbReference type="NCBI Taxonomy" id="415426"/>
    <lineage>
        <taxon>Archaea</taxon>
        <taxon>Thermoproteota</taxon>
        <taxon>Thermoprotei</taxon>
        <taxon>Desulfurococcales</taxon>
        <taxon>Pyrodictiaceae</taxon>
        <taxon>Hyperthermus</taxon>
    </lineage>
</organism>
<dbReference type="Pfam" id="PF00291">
    <property type="entry name" value="PALP"/>
    <property type="match status" value="1"/>
</dbReference>
<dbReference type="EnsemblBacteria" id="ABM81405">
    <property type="protein sequence ID" value="ABM81405"/>
    <property type="gene ID" value="Hbut_1585"/>
</dbReference>
<protein>
    <submittedName>
        <fullName evidence="2">Cysteine synthase</fullName>
    </submittedName>
</protein>
<dbReference type="PANTHER" id="PTHR10314">
    <property type="entry name" value="CYSTATHIONINE BETA-SYNTHASE"/>
    <property type="match status" value="1"/>
</dbReference>
<dbReference type="GeneID" id="4782685"/>
<gene>
    <name evidence="2" type="ordered locus">Hbut_1585</name>
</gene>
<dbReference type="KEGG" id="hbu:Hbut_1585"/>
<dbReference type="EMBL" id="CP000493">
    <property type="protein sequence ID" value="ABM81405.1"/>
    <property type="molecule type" value="Genomic_DNA"/>
</dbReference>
<evidence type="ECO:0000259" key="1">
    <source>
        <dbReference type="Pfam" id="PF00291"/>
    </source>
</evidence>
<feature type="domain" description="Tryptophan synthase beta chain-like PALP" evidence="1">
    <location>
        <begin position="111"/>
        <end position="383"/>
    </location>
</feature>
<dbReference type="RefSeq" id="WP_011822723.1">
    <property type="nucleotide sequence ID" value="NC_008818.1"/>
</dbReference>
<dbReference type="STRING" id="415426.Hbut_1585"/>
<dbReference type="InterPro" id="IPR001926">
    <property type="entry name" value="TrpB-like_PALP"/>
</dbReference>
<dbReference type="InterPro" id="IPR050214">
    <property type="entry name" value="Cys_Synth/Cystath_Beta-Synth"/>
</dbReference>
<dbReference type="Gene3D" id="3.40.50.1100">
    <property type="match status" value="2"/>
</dbReference>
<name>A2BN44_HYPBU</name>
<evidence type="ECO:0000313" key="3">
    <source>
        <dbReference type="Proteomes" id="UP000002593"/>
    </source>
</evidence>
<dbReference type="SUPFAM" id="SSF53686">
    <property type="entry name" value="Tryptophan synthase beta subunit-like PLP-dependent enzymes"/>
    <property type="match status" value="1"/>
</dbReference>